<evidence type="ECO:0000256" key="1">
    <source>
        <dbReference type="SAM" id="MobiDB-lite"/>
    </source>
</evidence>
<accession>A0ABV5G6R9</accession>
<feature type="compositionally biased region" description="Basic and acidic residues" evidence="1">
    <location>
        <begin position="21"/>
        <end position="40"/>
    </location>
</feature>
<organism evidence="2 3">
    <name type="scientific">Citricoccus parietis</name>
    <dbReference type="NCBI Taxonomy" id="592307"/>
    <lineage>
        <taxon>Bacteria</taxon>
        <taxon>Bacillati</taxon>
        <taxon>Actinomycetota</taxon>
        <taxon>Actinomycetes</taxon>
        <taxon>Micrococcales</taxon>
        <taxon>Micrococcaceae</taxon>
        <taxon>Citricoccus</taxon>
    </lineage>
</organism>
<dbReference type="EMBL" id="JBHMFI010000002">
    <property type="protein sequence ID" value="MFB9074643.1"/>
    <property type="molecule type" value="Genomic_DNA"/>
</dbReference>
<name>A0ABV5G6R9_9MICC</name>
<protein>
    <submittedName>
        <fullName evidence="2">Uncharacterized protein</fullName>
    </submittedName>
</protein>
<keyword evidence="3" id="KW-1185">Reference proteome</keyword>
<proteinExistence type="predicted"/>
<dbReference type="Proteomes" id="UP001589575">
    <property type="component" value="Unassembled WGS sequence"/>
</dbReference>
<sequence>MHLHHGVGSTLHGECAPQGGRVEHRGQVRHTGVDLREPLG</sequence>
<gene>
    <name evidence="2" type="ORF">ACFFX0_27020</name>
</gene>
<comment type="caution">
    <text evidence="2">The sequence shown here is derived from an EMBL/GenBank/DDBJ whole genome shotgun (WGS) entry which is preliminary data.</text>
</comment>
<reference evidence="2 3" key="1">
    <citation type="submission" date="2024-09" db="EMBL/GenBank/DDBJ databases">
        <authorList>
            <person name="Sun Q."/>
            <person name="Mori K."/>
        </authorList>
    </citation>
    <scope>NUCLEOTIDE SEQUENCE [LARGE SCALE GENOMIC DNA]</scope>
    <source>
        <strain evidence="2 3">CCM 7609</strain>
    </source>
</reference>
<evidence type="ECO:0000313" key="3">
    <source>
        <dbReference type="Proteomes" id="UP001589575"/>
    </source>
</evidence>
<feature type="region of interest" description="Disordered" evidence="1">
    <location>
        <begin position="1"/>
        <end position="40"/>
    </location>
</feature>
<evidence type="ECO:0000313" key="2">
    <source>
        <dbReference type="EMBL" id="MFB9074643.1"/>
    </source>
</evidence>